<name>A0A2H9ZZB2_9ASPA</name>
<gene>
    <name evidence="4" type="primary">MGS1</name>
    <name evidence="4" type="ORF">AXF42_Ash020497</name>
</gene>
<dbReference type="Proteomes" id="UP000236161">
    <property type="component" value="Unassembled WGS sequence"/>
</dbReference>
<dbReference type="PANTHER" id="PTHR31614">
    <property type="entry name" value="PROTEIN DOWNSTREAM OF FLC-RELATED"/>
    <property type="match status" value="1"/>
</dbReference>
<evidence type="ECO:0000313" key="5">
    <source>
        <dbReference type="Proteomes" id="UP000236161"/>
    </source>
</evidence>
<protein>
    <submittedName>
        <fullName evidence="4">Pollen-specific protein C13</fullName>
    </submittedName>
</protein>
<sequence length="165" mass="18381">MAKLQYFLPALAAFCLLAAGIAAGAKDVEFHVQGRVYCDNCRAGFETNITEYLPGATVRLECQSFFNDTVAHLMEGVTDADGYFRLAVPSDHEEEICYVKLIESPRADCAEVKENRERARVLLTENSGQSNSVRYANNLGFLKEQPLPVCAELLKIYKLDDETGY</sequence>
<proteinExistence type="inferred from homology"/>
<dbReference type="OrthoDB" id="1896520at2759"/>
<dbReference type="PROSITE" id="PS00925">
    <property type="entry name" value="OLEEI"/>
    <property type="match status" value="1"/>
</dbReference>
<evidence type="ECO:0000256" key="2">
    <source>
        <dbReference type="ARBA" id="ARBA00023157"/>
    </source>
</evidence>
<evidence type="ECO:0000256" key="3">
    <source>
        <dbReference type="SAM" id="SignalP"/>
    </source>
</evidence>
<dbReference type="Pfam" id="PF01190">
    <property type="entry name" value="Pollen_Ole_e_1"/>
    <property type="match status" value="1"/>
</dbReference>
<reference evidence="4 5" key="1">
    <citation type="journal article" date="2017" name="Nature">
        <title>The Apostasia genome and the evolution of orchids.</title>
        <authorList>
            <person name="Zhang G.Q."/>
            <person name="Liu K.W."/>
            <person name="Li Z."/>
            <person name="Lohaus R."/>
            <person name="Hsiao Y.Y."/>
            <person name="Niu S.C."/>
            <person name="Wang J.Y."/>
            <person name="Lin Y.C."/>
            <person name="Xu Q."/>
            <person name="Chen L.J."/>
            <person name="Yoshida K."/>
            <person name="Fujiwara S."/>
            <person name="Wang Z.W."/>
            <person name="Zhang Y.Q."/>
            <person name="Mitsuda N."/>
            <person name="Wang M."/>
            <person name="Liu G.H."/>
            <person name="Pecoraro L."/>
            <person name="Huang H.X."/>
            <person name="Xiao X.J."/>
            <person name="Lin M."/>
            <person name="Wu X.Y."/>
            <person name="Wu W.L."/>
            <person name="Chen Y.Y."/>
            <person name="Chang S.B."/>
            <person name="Sakamoto S."/>
            <person name="Ohme-Takagi M."/>
            <person name="Yagi M."/>
            <person name="Zeng S.J."/>
            <person name="Shen C.Y."/>
            <person name="Yeh C.M."/>
            <person name="Luo Y.B."/>
            <person name="Tsai W.C."/>
            <person name="Van de Peer Y."/>
            <person name="Liu Z.J."/>
        </authorList>
    </citation>
    <scope>NUCLEOTIDE SEQUENCE [LARGE SCALE GENOMIC DNA]</scope>
    <source>
        <strain evidence="5">cv. Shenzhen</strain>
        <tissue evidence="4">Stem</tissue>
    </source>
</reference>
<dbReference type="AlphaFoldDB" id="A0A2H9ZZB2"/>
<feature type="chain" id="PRO_5014158342" evidence="3">
    <location>
        <begin position="25"/>
        <end position="165"/>
    </location>
</feature>
<evidence type="ECO:0000313" key="4">
    <source>
        <dbReference type="EMBL" id="PKA48624.1"/>
    </source>
</evidence>
<dbReference type="GO" id="GO:0005615">
    <property type="term" value="C:extracellular space"/>
    <property type="evidence" value="ECO:0007669"/>
    <property type="project" value="InterPro"/>
</dbReference>
<dbReference type="InterPro" id="IPR006040">
    <property type="entry name" value="Allergen_Ole_e_I_CS"/>
</dbReference>
<accession>A0A2H9ZZB2</accession>
<organism evidence="4 5">
    <name type="scientific">Apostasia shenzhenica</name>
    <dbReference type="NCBI Taxonomy" id="1088818"/>
    <lineage>
        <taxon>Eukaryota</taxon>
        <taxon>Viridiplantae</taxon>
        <taxon>Streptophyta</taxon>
        <taxon>Embryophyta</taxon>
        <taxon>Tracheophyta</taxon>
        <taxon>Spermatophyta</taxon>
        <taxon>Magnoliopsida</taxon>
        <taxon>Liliopsida</taxon>
        <taxon>Asparagales</taxon>
        <taxon>Orchidaceae</taxon>
        <taxon>Apostasioideae</taxon>
        <taxon>Apostasia</taxon>
    </lineage>
</organism>
<feature type="signal peptide" evidence="3">
    <location>
        <begin position="1"/>
        <end position="24"/>
    </location>
</feature>
<keyword evidence="5" id="KW-1185">Reference proteome</keyword>
<keyword evidence="3" id="KW-0732">Signal</keyword>
<evidence type="ECO:0000256" key="1">
    <source>
        <dbReference type="ARBA" id="ARBA00010049"/>
    </source>
</evidence>
<dbReference type="PANTHER" id="PTHR31614:SF5">
    <property type="entry name" value="ALLERGEN-LIKE PROTEIN BRSN20"/>
    <property type="match status" value="1"/>
</dbReference>
<dbReference type="InterPro" id="IPR006041">
    <property type="entry name" value="Pollen_Ole_e1_allergen"/>
</dbReference>
<keyword evidence="2" id="KW-1015">Disulfide bond</keyword>
<comment type="similarity">
    <text evidence="1">Belongs to the Ole e I family.</text>
</comment>
<dbReference type="EMBL" id="KZ452307">
    <property type="protein sequence ID" value="PKA48624.1"/>
    <property type="molecule type" value="Genomic_DNA"/>
</dbReference>